<accession>A0A1G9TLZ5</accession>
<feature type="domain" description="Tyr recombinase" evidence="3">
    <location>
        <begin position="214"/>
        <end position="434"/>
    </location>
</feature>
<dbReference type="PROSITE" id="PS51898">
    <property type="entry name" value="TYR_RECOMBINASE"/>
    <property type="match status" value="1"/>
</dbReference>
<organism evidence="4 5">
    <name type="scientific">Methylobacterium phyllostachyos</name>
    <dbReference type="NCBI Taxonomy" id="582672"/>
    <lineage>
        <taxon>Bacteria</taxon>
        <taxon>Pseudomonadati</taxon>
        <taxon>Pseudomonadota</taxon>
        <taxon>Alphaproteobacteria</taxon>
        <taxon>Hyphomicrobiales</taxon>
        <taxon>Methylobacteriaceae</taxon>
        <taxon>Methylobacterium</taxon>
    </lineage>
</organism>
<dbReference type="InterPro" id="IPR050090">
    <property type="entry name" value="Tyrosine_recombinase_XerCD"/>
</dbReference>
<dbReference type="Pfam" id="PF00589">
    <property type="entry name" value="Phage_integrase"/>
    <property type="match status" value="1"/>
</dbReference>
<gene>
    <name evidence="4" type="ORF">SAMN05216360_102225</name>
</gene>
<dbReference type="AlphaFoldDB" id="A0A1G9TLZ5"/>
<dbReference type="Gene3D" id="1.10.443.10">
    <property type="entry name" value="Intergrase catalytic core"/>
    <property type="match status" value="1"/>
</dbReference>
<dbReference type="InterPro" id="IPR011010">
    <property type="entry name" value="DNA_brk_join_enz"/>
</dbReference>
<dbReference type="SUPFAM" id="SSF56349">
    <property type="entry name" value="DNA breaking-rejoining enzymes"/>
    <property type="match status" value="1"/>
</dbReference>
<dbReference type="GO" id="GO:0006310">
    <property type="term" value="P:DNA recombination"/>
    <property type="evidence" value="ECO:0007669"/>
    <property type="project" value="UniProtKB-KW"/>
</dbReference>
<evidence type="ECO:0000256" key="1">
    <source>
        <dbReference type="ARBA" id="ARBA00022908"/>
    </source>
</evidence>
<dbReference type="InterPro" id="IPR002104">
    <property type="entry name" value="Integrase_catalytic"/>
</dbReference>
<dbReference type="PANTHER" id="PTHR30349">
    <property type="entry name" value="PHAGE INTEGRASE-RELATED"/>
    <property type="match status" value="1"/>
</dbReference>
<keyword evidence="5" id="KW-1185">Reference proteome</keyword>
<evidence type="ECO:0000256" key="2">
    <source>
        <dbReference type="ARBA" id="ARBA00023172"/>
    </source>
</evidence>
<keyword evidence="2" id="KW-0233">DNA recombination</keyword>
<dbReference type="PANTHER" id="PTHR30349:SF64">
    <property type="entry name" value="PROPHAGE INTEGRASE INTD-RELATED"/>
    <property type="match status" value="1"/>
</dbReference>
<dbReference type="STRING" id="582672.SAMN05216360_102225"/>
<dbReference type="GO" id="GO:0015074">
    <property type="term" value="P:DNA integration"/>
    <property type="evidence" value="ECO:0007669"/>
    <property type="project" value="UniProtKB-KW"/>
</dbReference>
<dbReference type="CDD" id="cd00397">
    <property type="entry name" value="DNA_BRE_C"/>
    <property type="match status" value="1"/>
</dbReference>
<evidence type="ECO:0000313" key="4">
    <source>
        <dbReference type="EMBL" id="SDM48434.1"/>
    </source>
</evidence>
<dbReference type="GO" id="GO:0003677">
    <property type="term" value="F:DNA binding"/>
    <property type="evidence" value="ECO:0007669"/>
    <property type="project" value="InterPro"/>
</dbReference>
<evidence type="ECO:0000259" key="3">
    <source>
        <dbReference type="PROSITE" id="PS51898"/>
    </source>
</evidence>
<dbReference type="InterPro" id="IPR013762">
    <property type="entry name" value="Integrase-like_cat_sf"/>
</dbReference>
<dbReference type="Proteomes" id="UP000198704">
    <property type="component" value="Unassembled WGS sequence"/>
</dbReference>
<evidence type="ECO:0000313" key="5">
    <source>
        <dbReference type="Proteomes" id="UP000198704"/>
    </source>
</evidence>
<name>A0A1G9TLZ5_9HYPH</name>
<reference evidence="5" key="1">
    <citation type="submission" date="2016-10" db="EMBL/GenBank/DDBJ databases">
        <authorList>
            <person name="Varghese N."/>
            <person name="Submissions S."/>
        </authorList>
    </citation>
    <scope>NUCLEOTIDE SEQUENCE [LARGE SCALE GENOMIC DNA]</scope>
    <source>
        <strain evidence="5">BL47</strain>
    </source>
</reference>
<keyword evidence="1" id="KW-0229">DNA integration</keyword>
<protein>
    <submittedName>
        <fullName evidence="4">Phage integrase family protein</fullName>
    </submittedName>
</protein>
<dbReference type="EMBL" id="FNHS01000002">
    <property type="protein sequence ID" value="SDM48434.1"/>
    <property type="molecule type" value="Genomic_DNA"/>
</dbReference>
<sequence length="474" mass="52814">MALKHLTRLTITRPSGIREDVFINDAGFEVDALVRFARHLDTKGYRATTAKRYVEAAARFVDFLIECQVFGRPARQDIIAGALDVYPLFLRDGVEVEGPAFPDLSDYAEDIGLRHGLARNSFAPVLAATNLFLRLGRAEAENAMSILRDQGLVADLQDLAVTFAAIDGVEAWSGLERERLKQHTLIGGCVRIRGQLERPRGLRSPLRGGSQVDLENKDFPLEHLSDLLDAARSHRDRALYALLAGGGLRLHEALNLRLSDIDATTGEVWVVDPDNRRFGREMPKRDRLRFKGRAMSRVYLYEPLLSRFWDEMRAYLRSEYVGTADDEQFLFKKLDGQGRGEALNDASDTALQKQFKAAVLRAGVEGPREAPDHVWTLHSLRHSYGVYMLNFIPVPGGAGLKLTEVQMLMGHASPESTQVYARHDRLLTEARVAAANEFLDIGEPGAAEARMDFLPASIAARLRQTADRIDRAAG</sequence>
<proteinExistence type="predicted"/>